<organism evidence="12 13">
    <name type="scientific">Cohaesibacter gelatinilyticus</name>
    <dbReference type="NCBI Taxonomy" id="372072"/>
    <lineage>
        <taxon>Bacteria</taxon>
        <taxon>Pseudomonadati</taxon>
        <taxon>Pseudomonadota</taxon>
        <taxon>Alphaproteobacteria</taxon>
        <taxon>Hyphomicrobiales</taxon>
        <taxon>Cohaesibacteraceae</taxon>
    </lineage>
</organism>
<dbReference type="GO" id="GO:0046872">
    <property type="term" value="F:metal ion binding"/>
    <property type="evidence" value="ECO:0007669"/>
    <property type="project" value="UniProtKB-KW"/>
</dbReference>
<dbReference type="Proteomes" id="UP000219439">
    <property type="component" value="Unassembled WGS sequence"/>
</dbReference>
<gene>
    <name evidence="12" type="ORF">SAMN06265368_1380</name>
</gene>
<dbReference type="Gene3D" id="3.40.640.10">
    <property type="entry name" value="Type I PLP-dependent aspartate aminotransferase-like (Major domain)"/>
    <property type="match status" value="1"/>
</dbReference>
<evidence type="ECO:0000256" key="3">
    <source>
        <dbReference type="ARBA" id="ARBA00006490"/>
    </source>
</evidence>
<evidence type="ECO:0000256" key="4">
    <source>
        <dbReference type="ARBA" id="ARBA00013558"/>
    </source>
</evidence>
<evidence type="ECO:0000256" key="10">
    <source>
        <dbReference type="ARBA" id="ARBA00050776"/>
    </source>
</evidence>
<dbReference type="InterPro" id="IPR000192">
    <property type="entry name" value="Aminotrans_V_dom"/>
</dbReference>
<evidence type="ECO:0000256" key="2">
    <source>
        <dbReference type="ARBA" id="ARBA00003120"/>
    </source>
</evidence>
<comment type="function">
    <text evidence="2">Catalyzes the removal of elemental sulfur atoms from cysteine to produce alanine. Seems to participate in the biosynthesis of the nitrogenase metalloclusters by providing the inorganic sulfur required for the Fe-S core formation.</text>
</comment>
<keyword evidence="7" id="KW-0663">Pyridoxal phosphate</keyword>
<evidence type="ECO:0000256" key="1">
    <source>
        <dbReference type="ARBA" id="ARBA00001933"/>
    </source>
</evidence>
<protein>
    <recommendedName>
        <fullName evidence="4">Cysteine desulfurase</fullName>
    </recommendedName>
</protein>
<keyword evidence="9" id="KW-0411">Iron-sulfur</keyword>
<dbReference type="OrthoDB" id="9808002at2"/>
<dbReference type="Gene3D" id="3.90.1150.10">
    <property type="entry name" value="Aspartate Aminotransferase, domain 1"/>
    <property type="match status" value="1"/>
</dbReference>
<sequence length="393" mass="41534">MRHYLDYNATAPLRPQVREAVIQAMDLVGNASSIHAEGRKARAAIERARSQVAQLVNGDSGCVIFMSGATEANMQALTPNMKWDYETKSASHLYYSAVEHPSVLAGGRFAESQMTSIPVDENGVVDLVELRGLLEQHDGSHGVAMVAIMAVNSETGVIQPIEEIAKLAKEFDAYCHIDAVQAAGRIPLDIGQVGCTSMSLSSHKLGGPKGIGALVMAREGLEPEQLITGGPQENRNRAGTEDVQAIVGFGIAAELAFEQAQDTSNDSEMARLRGLRDRFEAGLRDLVPDVVIFGEGAARIDNCSQFAIPGMRAETMLIQLDLAGVAVSSGSACSSGKISASHVLIAMGVDAVLAGAAVRVSLGWASTTEDVEKLLSVLAKICAKHSKKLSLAL</sequence>
<evidence type="ECO:0000256" key="8">
    <source>
        <dbReference type="ARBA" id="ARBA00023004"/>
    </source>
</evidence>
<comment type="catalytic activity">
    <reaction evidence="10">
        <text>(sulfur carrier)-H + L-cysteine = (sulfur carrier)-SH + L-alanine</text>
        <dbReference type="Rhea" id="RHEA:43892"/>
        <dbReference type="Rhea" id="RHEA-COMP:14737"/>
        <dbReference type="Rhea" id="RHEA-COMP:14739"/>
        <dbReference type="ChEBI" id="CHEBI:29917"/>
        <dbReference type="ChEBI" id="CHEBI:35235"/>
        <dbReference type="ChEBI" id="CHEBI:57972"/>
        <dbReference type="ChEBI" id="CHEBI:64428"/>
        <dbReference type="EC" id="2.8.1.7"/>
    </reaction>
</comment>
<evidence type="ECO:0000256" key="7">
    <source>
        <dbReference type="ARBA" id="ARBA00022898"/>
    </source>
</evidence>
<dbReference type="InterPro" id="IPR016454">
    <property type="entry name" value="Cysteine_dSase"/>
</dbReference>
<dbReference type="Pfam" id="PF00266">
    <property type="entry name" value="Aminotran_5"/>
    <property type="match status" value="1"/>
</dbReference>
<comment type="cofactor">
    <cofactor evidence="1">
        <name>pyridoxal 5'-phosphate</name>
        <dbReference type="ChEBI" id="CHEBI:597326"/>
    </cofactor>
</comment>
<comment type="similarity">
    <text evidence="3">Belongs to the class-V pyridoxal-phosphate-dependent aminotransferase family. NifS/IscS subfamily.</text>
</comment>
<evidence type="ECO:0000313" key="12">
    <source>
        <dbReference type="EMBL" id="SNZ07997.1"/>
    </source>
</evidence>
<keyword evidence="5" id="KW-0808">Transferase</keyword>
<reference evidence="12 13" key="1">
    <citation type="submission" date="2017-09" db="EMBL/GenBank/DDBJ databases">
        <authorList>
            <person name="Ehlers B."/>
            <person name="Leendertz F.H."/>
        </authorList>
    </citation>
    <scope>NUCLEOTIDE SEQUENCE [LARGE SCALE GENOMIC DNA]</scope>
    <source>
        <strain evidence="12 13">DSM 18289</strain>
    </source>
</reference>
<dbReference type="GO" id="GO:0051536">
    <property type="term" value="F:iron-sulfur cluster binding"/>
    <property type="evidence" value="ECO:0007669"/>
    <property type="project" value="UniProtKB-KW"/>
</dbReference>
<dbReference type="PIRSF" id="PIRSF005572">
    <property type="entry name" value="NifS"/>
    <property type="match status" value="1"/>
</dbReference>
<proteinExistence type="inferred from homology"/>
<evidence type="ECO:0000313" key="13">
    <source>
        <dbReference type="Proteomes" id="UP000219439"/>
    </source>
</evidence>
<dbReference type="GO" id="GO:0031071">
    <property type="term" value="F:cysteine desulfurase activity"/>
    <property type="evidence" value="ECO:0007669"/>
    <property type="project" value="UniProtKB-EC"/>
</dbReference>
<keyword evidence="8" id="KW-0408">Iron</keyword>
<dbReference type="Gene3D" id="1.10.260.50">
    <property type="match status" value="1"/>
</dbReference>
<keyword evidence="13" id="KW-1185">Reference proteome</keyword>
<accession>A0A285NGA0</accession>
<keyword evidence="6" id="KW-0479">Metal-binding</keyword>
<feature type="domain" description="Aminotransferase class V" evidence="11">
    <location>
        <begin position="3"/>
        <end position="374"/>
    </location>
</feature>
<name>A0A285NGA0_9HYPH</name>
<dbReference type="InterPro" id="IPR015424">
    <property type="entry name" value="PyrdxlP-dep_Trfase"/>
</dbReference>
<evidence type="ECO:0000256" key="9">
    <source>
        <dbReference type="ARBA" id="ARBA00023014"/>
    </source>
</evidence>
<dbReference type="SUPFAM" id="SSF53383">
    <property type="entry name" value="PLP-dependent transferases"/>
    <property type="match status" value="1"/>
</dbReference>
<dbReference type="AlphaFoldDB" id="A0A285NGA0"/>
<dbReference type="EMBL" id="OBEL01000001">
    <property type="protein sequence ID" value="SNZ07997.1"/>
    <property type="molecule type" value="Genomic_DNA"/>
</dbReference>
<dbReference type="InterPro" id="IPR015421">
    <property type="entry name" value="PyrdxlP-dep_Trfase_major"/>
</dbReference>
<evidence type="ECO:0000256" key="5">
    <source>
        <dbReference type="ARBA" id="ARBA00022679"/>
    </source>
</evidence>
<evidence type="ECO:0000259" key="11">
    <source>
        <dbReference type="Pfam" id="PF00266"/>
    </source>
</evidence>
<dbReference type="PANTHER" id="PTHR11601">
    <property type="entry name" value="CYSTEINE DESULFURYLASE FAMILY MEMBER"/>
    <property type="match status" value="1"/>
</dbReference>
<dbReference type="InterPro" id="IPR015422">
    <property type="entry name" value="PyrdxlP-dep_Trfase_small"/>
</dbReference>
<evidence type="ECO:0000256" key="6">
    <source>
        <dbReference type="ARBA" id="ARBA00022723"/>
    </source>
</evidence>
<dbReference type="RefSeq" id="WP_097153260.1">
    <property type="nucleotide sequence ID" value="NZ_OBEL01000001.1"/>
</dbReference>
<dbReference type="PANTHER" id="PTHR11601:SF34">
    <property type="entry name" value="CYSTEINE DESULFURASE"/>
    <property type="match status" value="1"/>
</dbReference>